<dbReference type="AlphaFoldDB" id="A0AA42BK30"/>
<evidence type="ECO:0000313" key="1">
    <source>
        <dbReference type="EMBL" id="MCP1175859.1"/>
    </source>
</evidence>
<dbReference type="EMBL" id="JAMYWC010000015">
    <property type="protein sequence ID" value="MCP1175859.1"/>
    <property type="molecule type" value="Genomic_DNA"/>
</dbReference>
<gene>
    <name evidence="1" type="ORF">NKG59_26125</name>
</gene>
<evidence type="ECO:0000313" key="2">
    <source>
        <dbReference type="Proteomes" id="UP001162793"/>
    </source>
</evidence>
<accession>A0AA42BK30</accession>
<reference evidence="2" key="1">
    <citation type="journal article" date="2023" name="Front. Microbiol.">
        <title>Ralstonia chuxiongensis sp. nov., Ralstonia mojiangensis sp. nov., and Ralstonia soli sp. nov., isolated from tobacco fields, are three novel species in the family Burkholderiaceae.</title>
        <authorList>
            <person name="Lu C.H."/>
            <person name="Zhang Y.Y."/>
            <person name="Jiang N."/>
            <person name="Chen W."/>
            <person name="Shao X."/>
            <person name="Zhao Z.M."/>
            <person name="Lu W.L."/>
            <person name="Hu X."/>
            <person name="Xi Y.X."/>
            <person name="Zou S.Y."/>
            <person name="Wei Q.J."/>
            <person name="Lin Z.L."/>
            <person name="Gong L."/>
            <person name="Gai X.T."/>
            <person name="Zhang L.Q."/>
            <person name="Li J.Y."/>
            <person name="Jin Y."/>
            <person name="Xia Z.Y."/>
        </authorList>
    </citation>
    <scope>NUCLEOTIDE SEQUENCE [LARGE SCALE GENOMIC DNA]</scope>
    <source>
        <strain evidence="2">21YRMH01-3</strain>
    </source>
</reference>
<dbReference type="RefSeq" id="WP_253543128.1">
    <property type="nucleotide sequence ID" value="NZ_JAMYWC010000015.1"/>
</dbReference>
<name>A0AA42BK30_9RALS</name>
<sequence>MDKQKYPETDGRGPFWELLRYLLRGMTFGPVVCAKLVADFDAWDPDIRSRSDDEFYEFYCKMREYFSCGTEKDALVTYPSWWSDREGNIILEPKLGAEPGVLPGNCR</sequence>
<comment type="caution">
    <text evidence="1">The sequence shown here is derived from an EMBL/GenBank/DDBJ whole genome shotgun (WGS) entry which is preliminary data.</text>
</comment>
<dbReference type="Proteomes" id="UP001162793">
    <property type="component" value="Unassembled WGS sequence"/>
</dbReference>
<keyword evidence="2" id="KW-1185">Reference proteome</keyword>
<protein>
    <submittedName>
        <fullName evidence="1">Uncharacterized protein</fullName>
    </submittedName>
</protein>
<proteinExistence type="predicted"/>
<organism evidence="1 2">
    <name type="scientific">Ralstonia chuxiongensis</name>
    <dbReference type="NCBI Taxonomy" id="2957504"/>
    <lineage>
        <taxon>Bacteria</taxon>
        <taxon>Pseudomonadati</taxon>
        <taxon>Pseudomonadota</taxon>
        <taxon>Betaproteobacteria</taxon>
        <taxon>Burkholderiales</taxon>
        <taxon>Burkholderiaceae</taxon>
        <taxon>Ralstonia</taxon>
    </lineage>
</organism>